<reference evidence="3 4" key="1">
    <citation type="submission" date="2014-04" db="EMBL/GenBank/DDBJ databases">
        <title>Evolutionary Origins and Diversification of the Mycorrhizal Mutualists.</title>
        <authorList>
            <consortium name="DOE Joint Genome Institute"/>
            <consortium name="Mycorrhizal Genomics Consortium"/>
            <person name="Kohler A."/>
            <person name="Kuo A."/>
            <person name="Nagy L.G."/>
            <person name="Floudas D."/>
            <person name="Copeland A."/>
            <person name="Barry K.W."/>
            <person name="Cichocki N."/>
            <person name="Veneault-Fourrey C."/>
            <person name="LaButti K."/>
            <person name="Lindquist E.A."/>
            <person name="Lipzen A."/>
            <person name="Lundell T."/>
            <person name="Morin E."/>
            <person name="Murat C."/>
            <person name="Riley R."/>
            <person name="Ohm R."/>
            <person name="Sun H."/>
            <person name="Tunlid A."/>
            <person name="Henrissat B."/>
            <person name="Grigoriev I.V."/>
            <person name="Hibbett D.S."/>
            <person name="Martin F."/>
        </authorList>
    </citation>
    <scope>NUCLEOTIDE SEQUENCE [LARGE SCALE GENOMIC DNA]</scope>
    <source>
        <strain evidence="3 4">FD-317 M1</strain>
    </source>
</reference>
<sequence length="551" mass="60243">MVGAVPSEAVMQYSHLNIGERRDSTMDNGSTNFQSSHVPSINGALGHNHSHIGSAFSRAHAGDYRVSPSPPVHPNQNGQPSQQQNKDSFLGYSVPSTGQVKRKHMGDLGVGQNSSKRRREAEDADGFDDLGGQGAKHWTDEEKSKLFRWLMGPGQDDHWNALRATKNSCLRECAHEVFGGKKTYQALKGCYERNFNLFKQIYSFDCFHGQNGSLEISPNMSETDTLREYERRLGSARKAGCDVGNISARTIDQWHRNGWYDLFYKRWNGDPATTRQANSRIIQSQTGNNGGGAQDDNDDNDDHGLDFSEPLTANSTSGATMSMTFMTPSGMHAPPISPHTNVHSMPTQPSPIISSSTTSPPSSLSNNLLGSSNSIPNSSSSLLNSALNPSPLHPSIHTASPSFSTSSTLSSSNTAPSTLSSSSATSNLPSSSSSSTAVASSSSDQAVVNLAITQGMVSSYLQFLQVQTQTSKMKLEYMRKREEREERESQQRRELERLKLDRERQEFEHKQNSANTKQKADKAIELLGNPTADATVKQAASDFLKRLFATD</sequence>
<evidence type="ECO:0000256" key="2">
    <source>
        <dbReference type="SAM" id="MobiDB-lite"/>
    </source>
</evidence>
<feature type="coiled-coil region" evidence="1">
    <location>
        <begin position="478"/>
        <end position="508"/>
    </location>
</feature>
<feature type="region of interest" description="Disordered" evidence="2">
    <location>
        <begin position="21"/>
        <end position="136"/>
    </location>
</feature>
<evidence type="ECO:0000313" key="4">
    <source>
        <dbReference type="Proteomes" id="UP000053593"/>
    </source>
</evidence>
<feature type="compositionally biased region" description="Low complexity" evidence="2">
    <location>
        <begin position="344"/>
        <end position="382"/>
    </location>
</feature>
<protein>
    <submittedName>
        <fullName evidence="3">Uncharacterized protein</fullName>
    </submittedName>
</protein>
<feature type="region of interest" description="Disordered" evidence="2">
    <location>
        <begin position="283"/>
        <end position="382"/>
    </location>
</feature>
<dbReference type="OrthoDB" id="2685034at2759"/>
<feature type="compositionally biased region" description="Polar residues" evidence="2">
    <location>
        <begin position="311"/>
        <end position="327"/>
    </location>
</feature>
<dbReference type="HOGENOM" id="CLU_047734_0_0_1"/>
<organism evidence="3 4">
    <name type="scientific">Collybiopsis luxurians FD-317 M1</name>
    <dbReference type="NCBI Taxonomy" id="944289"/>
    <lineage>
        <taxon>Eukaryota</taxon>
        <taxon>Fungi</taxon>
        <taxon>Dikarya</taxon>
        <taxon>Basidiomycota</taxon>
        <taxon>Agaricomycotina</taxon>
        <taxon>Agaricomycetes</taxon>
        <taxon>Agaricomycetidae</taxon>
        <taxon>Agaricales</taxon>
        <taxon>Marasmiineae</taxon>
        <taxon>Omphalotaceae</taxon>
        <taxon>Collybiopsis</taxon>
        <taxon>Collybiopsis luxurians</taxon>
    </lineage>
</organism>
<feature type="region of interest" description="Disordered" evidence="2">
    <location>
        <begin position="397"/>
        <end position="441"/>
    </location>
</feature>
<evidence type="ECO:0000313" key="3">
    <source>
        <dbReference type="EMBL" id="KIK62507.1"/>
    </source>
</evidence>
<accession>A0A0D0CT24</accession>
<name>A0A0D0CT24_9AGAR</name>
<keyword evidence="4" id="KW-1185">Reference proteome</keyword>
<gene>
    <name evidence="3" type="ORF">GYMLUDRAFT_502260</name>
</gene>
<dbReference type="AlphaFoldDB" id="A0A0D0CT24"/>
<proteinExistence type="predicted"/>
<dbReference type="Proteomes" id="UP000053593">
    <property type="component" value="Unassembled WGS sequence"/>
</dbReference>
<evidence type="ECO:0000256" key="1">
    <source>
        <dbReference type="SAM" id="Coils"/>
    </source>
</evidence>
<feature type="compositionally biased region" description="Low complexity" evidence="2">
    <location>
        <begin position="74"/>
        <end position="85"/>
    </location>
</feature>
<feature type="compositionally biased region" description="Polar residues" evidence="2">
    <location>
        <begin position="26"/>
        <end position="39"/>
    </location>
</feature>
<dbReference type="EMBL" id="KN834767">
    <property type="protein sequence ID" value="KIK62507.1"/>
    <property type="molecule type" value="Genomic_DNA"/>
</dbReference>
<keyword evidence="1" id="KW-0175">Coiled coil</keyword>